<dbReference type="InterPro" id="IPR029095">
    <property type="entry name" value="NarX-like_N"/>
</dbReference>
<dbReference type="PANTHER" id="PTHR24421:SF10">
    <property type="entry name" value="NITRATE_NITRITE SENSOR PROTEIN NARQ"/>
    <property type="match status" value="1"/>
</dbReference>
<keyword evidence="7 15" id="KW-0812">Transmembrane</keyword>
<evidence type="ECO:0000256" key="12">
    <source>
        <dbReference type="ARBA" id="ARBA00023012"/>
    </source>
</evidence>
<evidence type="ECO:0000256" key="6">
    <source>
        <dbReference type="ARBA" id="ARBA00022679"/>
    </source>
</evidence>
<dbReference type="InterPro" id="IPR050482">
    <property type="entry name" value="Sensor_HK_TwoCompSys"/>
</dbReference>
<feature type="domain" description="Histidine kinase" evidence="16">
    <location>
        <begin position="433"/>
        <end position="629"/>
    </location>
</feature>
<evidence type="ECO:0000256" key="10">
    <source>
        <dbReference type="ARBA" id="ARBA00022840"/>
    </source>
</evidence>
<dbReference type="SUPFAM" id="SSF55781">
    <property type="entry name" value="GAF domain-like"/>
    <property type="match status" value="1"/>
</dbReference>
<proteinExistence type="predicted"/>
<dbReference type="Pfam" id="PF02518">
    <property type="entry name" value="HATPase_c"/>
    <property type="match status" value="1"/>
</dbReference>
<protein>
    <recommendedName>
        <fullName evidence="14">Sensor protein</fullName>
        <ecNumber evidence="14">2.7.13.3</ecNumber>
    </recommendedName>
</protein>
<comment type="caution">
    <text evidence="18">The sequence shown here is derived from an EMBL/GenBank/DDBJ whole genome shotgun (WGS) entry which is preliminary data.</text>
</comment>
<keyword evidence="8 14" id="KW-0547">Nucleotide-binding</keyword>
<dbReference type="Pfam" id="PF13675">
    <property type="entry name" value="PilJ"/>
    <property type="match status" value="1"/>
</dbReference>
<accession>A0A3N1Y1L3</accession>
<evidence type="ECO:0000256" key="13">
    <source>
        <dbReference type="ARBA" id="ARBA00023136"/>
    </source>
</evidence>
<keyword evidence="5" id="KW-0597">Phosphoprotein</keyword>
<dbReference type="PROSITE" id="PS50109">
    <property type="entry name" value="HIS_KIN"/>
    <property type="match status" value="1"/>
</dbReference>
<dbReference type="SMART" id="SM00387">
    <property type="entry name" value="HATPase_c"/>
    <property type="match status" value="1"/>
</dbReference>
<dbReference type="Proteomes" id="UP000276634">
    <property type="component" value="Unassembled WGS sequence"/>
</dbReference>
<dbReference type="EC" id="2.7.13.3" evidence="14"/>
<dbReference type="AlphaFoldDB" id="A0A3N1Y1L3"/>
<dbReference type="GO" id="GO:0005524">
    <property type="term" value="F:ATP binding"/>
    <property type="evidence" value="ECO:0007669"/>
    <property type="project" value="UniProtKB-UniRule"/>
</dbReference>
<evidence type="ECO:0000259" key="17">
    <source>
        <dbReference type="PROSITE" id="PS50885"/>
    </source>
</evidence>
<keyword evidence="10 14" id="KW-0067">ATP-binding</keyword>
<evidence type="ECO:0000313" key="19">
    <source>
        <dbReference type="Proteomes" id="UP000276634"/>
    </source>
</evidence>
<evidence type="ECO:0000256" key="15">
    <source>
        <dbReference type="SAM" id="Phobius"/>
    </source>
</evidence>
<evidence type="ECO:0000313" key="18">
    <source>
        <dbReference type="EMBL" id="ROR32418.1"/>
    </source>
</evidence>
<feature type="transmembrane region" description="Helical" evidence="15">
    <location>
        <begin position="183"/>
        <end position="207"/>
    </location>
</feature>
<reference evidence="18 19" key="1">
    <citation type="submission" date="2018-11" db="EMBL/GenBank/DDBJ databases">
        <title>Genomic Encyclopedia of Type Strains, Phase IV (KMG-IV): sequencing the most valuable type-strain genomes for metagenomic binning, comparative biology and taxonomic classification.</title>
        <authorList>
            <person name="Goeker M."/>
        </authorList>
    </citation>
    <scope>NUCLEOTIDE SEQUENCE [LARGE SCALE GENOMIC DNA]</scope>
    <source>
        <strain evidence="18 19">DSM 100275</strain>
    </source>
</reference>
<dbReference type="Pfam" id="PF00672">
    <property type="entry name" value="HAMP"/>
    <property type="match status" value="1"/>
</dbReference>
<keyword evidence="19" id="KW-1185">Reference proteome</keyword>
<evidence type="ECO:0000256" key="11">
    <source>
        <dbReference type="ARBA" id="ARBA00022989"/>
    </source>
</evidence>
<dbReference type="GO" id="GO:0005886">
    <property type="term" value="C:plasma membrane"/>
    <property type="evidence" value="ECO:0007669"/>
    <property type="project" value="UniProtKB-SubCell"/>
</dbReference>
<dbReference type="CDD" id="cd06225">
    <property type="entry name" value="HAMP"/>
    <property type="match status" value="1"/>
</dbReference>
<dbReference type="Pfam" id="PF07730">
    <property type="entry name" value="HisKA_3"/>
    <property type="match status" value="1"/>
</dbReference>
<dbReference type="InterPro" id="IPR029016">
    <property type="entry name" value="GAF-like_dom_sf"/>
</dbReference>
<keyword evidence="12 14" id="KW-0902">Two-component regulatory system</keyword>
<name>A0A3N1Y1L3_9GAMM</name>
<dbReference type="CDD" id="cd16917">
    <property type="entry name" value="HATPase_UhpB-NarQ-NarX-like"/>
    <property type="match status" value="1"/>
</dbReference>
<dbReference type="Gene3D" id="3.30.565.10">
    <property type="entry name" value="Histidine kinase-like ATPase, C-terminal domain"/>
    <property type="match status" value="1"/>
</dbReference>
<organism evidence="18 19">
    <name type="scientific">Inmirania thermothiophila</name>
    <dbReference type="NCBI Taxonomy" id="1750597"/>
    <lineage>
        <taxon>Bacteria</taxon>
        <taxon>Pseudomonadati</taxon>
        <taxon>Pseudomonadota</taxon>
        <taxon>Gammaproteobacteria</taxon>
        <taxon>Chromatiales</taxon>
        <taxon>Ectothiorhodospiraceae</taxon>
        <taxon>Inmirania</taxon>
    </lineage>
</organism>
<evidence type="ECO:0000256" key="2">
    <source>
        <dbReference type="ARBA" id="ARBA00004429"/>
    </source>
</evidence>
<evidence type="ECO:0000256" key="3">
    <source>
        <dbReference type="ARBA" id="ARBA00022475"/>
    </source>
</evidence>
<keyword evidence="4 14" id="KW-0997">Cell inner membrane</keyword>
<dbReference type="InterPro" id="IPR011712">
    <property type="entry name" value="Sig_transdc_His_kin_sub3_dim/P"/>
</dbReference>
<dbReference type="Gene3D" id="1.20.120.960">
    <property type="entry name" value="Histidine kinase NarX, sensor domain"/>
    <property type="match status" value="1"/>
</dbReference>
<dbReference type="Gene3D" id="3.30.450.40">
    <property type="match status" value="1"/>
</dbReference>
<gene>
    <name evidence="18" type="ORF">EDC57_1618</name>
</gene>
<dbReference type="RefSeq" id="WP_170165076.1">
    <property type="nucleotide sequence ID" value="NZ_RJVI01000002.1"/>
</dbReference>
<dbReference type="SUPFAM" id="SSF55874">
    <property type="entry name" value="ATPase domain of HSP90 chaperone/DNA topoisomerase II/histidine kinase"/>
    <property type="match status" value="1"/>
</dbReference>
<dbReference type="PROSITE" id="PS50885">
    <property type="entry name" value="HAMP"/>
    <property type="match status" value="1"/>
</dbReference>
<dbReference type="InterPro" id="IPR003660">
    <property type="entry name" value="HAMP_dom"/>
</dbReference>
<comment type="subcellular location">
    <subcellularLocation>
        <location evidence="2">Cell inner membrane</location>
        <topology evidence="2">Multi-pass membrane protein</topology>
    </subcellularLocation>
</comment>
<dbReference type="InterPro" id="IPR003594">
    <property type="entry name" value="HATPase_dom"/>
</dbReference>
<dbReference type="CDD" id="cd19408">
    <property type="entry name" value="NarX_NarQ_sensor"/>
    <property type="match status" value="1"/>
</dbReference>
<keyword evidence="13 14" id="KW-0472">Membrane</keyword>
<dbReference type="InterPro" id="IPR005467">
    <property type="entry name" value="His_kinase_dom"/>
</dbReference>
<evidence type="ECO:0000256" key="5">
    <source>
        <dbReference type="ARBA" id="ARBA00022553"/>
    </source>
</evidence>
<dbReference type="SMART" id="SM00304">
    <property type="entry name" value="HAMP"/>
    <property type="match status" value="1"/>
</dbReference>
<dbReference type="SUPFAM" id="SSF158472">
    <property type="entry name" value="HAMP domain-like"/>
    <property type="match status" value="1"/>
</dbReference>
<dbReference type="Gene3D" id="1.10.287.130">
    <property type="match status" value="1"/>
</dbReference>
<dbReference type="Gene3D" id="1.20.5.1930">
    <property type="match status" value="1"/>
</dbReference>
<evidence type="ECO:0000256" key="9">
    <source>
        <dbReference type="ARBA" id="ARBA00022777"/>
    </source>
</evidence>
<dbReference type="PANTHER" id="PTHR24421">
    <property type="entry name" value="NITRATE/NITRITE SENSOR PROTEIN NARX-RELATED"/>
    <property type="match status" value="1"/>
</dbReference>
<dbReference type="PIRSF" id="PIRSF003167">
    <property type="entry name" value="STHK_NarX/NarQ"/>
    <property type="match status" value="1"/>
</dbReference>
<dbReference type="InterPro" id="IPR042295">
    <property type="entry name" value="NarX-like_N_sf"/>
</dbReference>
<keyword evidence="9 14" id="KW-0418">Kinase</keyword>
<dbReference type="EMBL" id="RJVI01000002">
    <property type="protein sequence ID" value="ROR32418.1"/>
    <property type="molecule type" value="Genomic_DNA"/>
</dbReference>
<dbReference type="InterPro" id="IPR036890">
    <property type="entry name" value="HATPase_C_sf"/>
</dbReference>
<evidence type="ECO:0000259" key="16">
    <source>
        <dbReference type="PROSITE" id="PS50109"/>
    </source>
</evidence>
<evidence type="ECO:0000256" key="7">
    <source>
        <dbReference type="ARBA" id="ARBA00022692"/>
    </source>
</evidence>
<keyword evidence="3 14" id="KW-1003">Cell membrane</keyword>
<dbReference type="GO" id="GO:0046983">
    <property type="term" value="F:protein dimerization activity"/>
    <property type="evidence" value="ECO:0007669"/>
    <property type="project" value="UniProtKB-UniRule"/>
</dbReference>
<dbReference type="GO" id="GO:0000155">
    <property type="term" value="F:phosphorelay sensor kinase activity"/>
    <property type="evidence" value="ECO:0007669"/>
    <property type="project" value="UniProtKB-UniRule"/>
</dbReference>
<keyword evidence="6 14" id="KW-0808">Transferase</keyword>
<evidence type="ECO:0000256" key="14">
    <source>
        <dbReference type="PIRNR" id="PIRNR003167"/>
    </source>
</evidence>
<dbReference type="InterPro" id="IPR016380">
    <property type="entry name" value="Sig_transdc_His_kin_NarX/NarQ"/>
</dbReference>
<keyword evidence="11 15" id="KW-1133">Transmembrane helix</keyword>
<comment type="catalytic activity">
    <reaction evidence="1 14">
        <text>ATP + protein L-histidine = ADP + protein N-phospho-L-histidine.</text>
        <dbReference type="EC" id="2.7.13.3"/>
    </reaction>
</comment>
<evidence type="ECO:0000256" key="1">
    <source>
        <dbReference type="ARBA" id="ARBA00000085"/>
    </source>
</evidence>
<feature type="domain" description="HAMP" evidence="17">
    <location>
        <begin position="208"/>
        <end position="260"/>
    </location>
</feature>
<evidence type="ECO:0000256" key="8">
    <source>
        <dbReference type="ARBA" id="ARBA00022741"/>
    </source>
</evidence>
<sequence>MLRELLRRSVIMRLGFVLSAIVLLAWAGMTSALYIAARADGEAQAVNVAGQLRMQSYRIATHLLALVSATPAAPAGPPLAELVAGFERRLTHPALREAIHGAAATGSHARYETVARRWRTEIRPLLADLDRQLEPPAATGLTPPPPDGVQLAGRYLALLPDFVDQIDGMVKALEIEAQRRVRMLWLLEAIPLGLTFAIVLLVLYLSYRRLLAPLHRLLSCAEGLQRGNLALRAETRGNDEFALIGRTLNALSEDLRALYRDLEARVEEKTRELRHRTASLELLYRTVRRLNETAEPQRTFPALLDDLAAATGASGGLICLGARPGALAESHPSGSLRRVCLCRSCADCRAEAGVRVLELRDDAGVPHRVLSVPIADQNTRFGVLLLEFAQAASPEAWARKLAEAVADHVGIAMRMQARHDAERRLALLEERSVIARELHDSLAQSLSYLKIKTRRLETELARHQEPAAAALVGEIRAGLNDAYSELRSLLNTFRLRIDGRGLEGALATAVAEQARLSGIDMALEYRLPAGALDAHEEVHVLHIVREAIANVARHSGARRARISLDHAGAQVVVRVEDDGSGLPDEAPEGDHHGLAIMRERAGELGGRLRLARASAEGGTLVELRFVPRAAQATQATA</sequence>
<evidence type="ECO:0000256" key="4">
    <source>
        <dbReference type="ARBA" id="ARBA00022519"/>
    </source>
</evidence>